<proteinExistence type="predicted"/>
<evidence type="ECO:0000313" key="1">
    <source>
        <dbReference type="EnsemblPlants" id="KQL12955"/>
    </source>
</evidence>
<reference evidence="1" key="2">
    <citation type="submission" date="2018-08" db="UniProtKB">
        <authorList>
            <consortium name="EnsemblPlants"/>
        </authorList>
    </citation>
    <scope>IDENTIFICATION</scope>
    <source>
        <strain evidence="1">Yugu1</strain>
    </source>
</reference>
<dbReference type="Gramene" id="KQL12955">
    <property type="protein sequence ID" value="KQL12955"/>
    <property type="gene ID" value="SETIT_023488mg"/>
</dbReference>
<evidence type="ECO:0000313" key="2">
    <source>
        <dbReference type="Proteomes" id="UP000004995"/>
    </source>
</evidence>
<name>K3ZAB7_SETIT</name>
<dbReference type="AlphaFoldDB" id="K3ZAB7"/>
<dbReference type="EnsemblPlants" id="KQL12955">
    <property type="protein sequence ID" value="KQL12955"/>
    <property type="gene ID" value="SETIT_023488mg"/>
</dbReference>
<accession>K3ZAB7</accession>
<sequence>MDVEGSGDQRDSCPGVVAMGRHFKPWGALQQDFHCDCPRTSVRGFGATSKQHALTWKHPCSRHARAMSWMASALVAGSLLSLERLITGNGLNDGSCSCATWLAMDAVQVFAMKQVLHARSCIYRPCRISSKSRADTEWYCCRPLCKTPFSATKPWANTLYEDF</sequence>
<keyword evidence="2" id="KW-1185">Reference proteome</keyword>
<dbReference type="InParanoid" id="K3ZAB7"/>
<protein>
    <submittedName>
        <fullName evidence="1">Uncharacterized protein</fullName>
    </submittedName>
</protein>
<dbReference type="Proteomes" id="UP000004995">
    <property type="component" value="Unassembled WGS sequence"/>
</dbReference>
<dbReference type="EMBL" id="AGNK02001410">
    <property type="status" value="NOT_ANNOTATED_CDS"/>
    <property type="molecule type" value="Genomic_DNA"/>
</dbReference>
<organism evidence="1 2">
    <name type="scientific">Setaria italica</name>
    <name type="common">Foxtail millet</name>
    <name type="synonym">Panicum italicum</name>
    <dbReference type="NCBI Taxonomy" id="4555"/>
    <lineage>
        <taxon>Eukaryota</taxon>
        <taxon>Viridiplantae</taxon>
        <taxon>Streptophyta</taxon>
        <taxon>Embryophyta</taxon>
        <taxon>Tracheophyta</taxon>
        <taxon>Spermatophyta</taxon>
        <taxon>Magnoliopsida</taxon>
        <taxon>Liliopsida</taxon>
        <taxon>Poales</taxon>
        <taxon>Poaceae</taxon>
        <taxon>PACMAD clade</taxon>
        <taxon>Panicoideae</taxon>
        <taxon>Panicodae</taxon>
        <taxon>Paniceae</taxon>
        <taxon>Cenchrinae</taxon>
        <taxon>Setaria</taxon>
    </lineage>
</organism>
<reference evidence="2" key="1">
    <citation type="journal article" date="2012" name="Nat. Biotechnol.">
        <title>Reference genome sequence of the model plant Setaria.</title>
        <authorList>
            <person name="Bennetzen J.L."/>
            <person name="Schmutz J."/>
            <person name="Wang H."/>
            <person name="Percifield R."/>
            <person name="Hawkins J."/>
            <person name="Pontaroli A.C."/>
            <person name="Estep M."/>
            <person name="Feng L."/>
            <person name="Vaughn J.N."/>
            <person name="Grimwood J."/>
            <person name="Jenkins J."/>
            <person name="Barry K."/>
            <person name="Lindquist E."/>
            <person name="Hellsten U."/>
            <person name="Deshpande S."/>
            <person name="Wang X."/>
            <person name="Wu X."/>
            <person name="Mitros T."/>
            <person name="Triplett J."/>
            <person name="Yang X."/>
            <person name="Ye C.Y."/>
            <person name="Mauro-Herrera M."/>
            <person name="Wang L."/>
            <person name="Li P."/>
            <person name="Sharma M."/>
            <person name="Sharma R."/>
            <person name="Ronald P.C."/>
            <person name="Panaud O."/>
            <person name="Kellogg E.A."/>
            <person name="Brutnell T.P."/>
            <person name="Doust A.N."/>
            <person name="Tuskan G.A."/>
            <person name="Rokhsar D."/>
            <person name="Devos K.M."/>
        </authorList>
    </citation>
    <scope>NUCLEOTIDE SEQUENCE [LARGE SCALE GENOMIC DNA]</scope>
    <source>
        <strain evidence="2">cv. Yugu1</strain>
    </source>
</reference>
<dbReference type="HOGENOM" id="CLU_1629885_0_0_1"/>